<dbReference type="OrthoDB" id="429143at2759"/>
<protein>
    <recommendedName>
        <fullName evidence="2">FAD dependent oxidoreductase domain-containing protein</fullName>
    </recommendedName>
</protein>
<evidence type="ECO:0000259" key="2">
    <source>
        <dbReference type="Pfam" id="PF01266"/>
    </source>
</evidence>
<feature type="region of interest" description="Disordered" evidence="1">
    <location>
        <begin position="1"/>
        <end position="39"/>
    </location>
</feature>
<accession>A0A8H3G608</accession>
<dbReference type="Gene3D" id="3.30.9.10">
    <property type="entry name" value="D-Amino Acid Oxidase, subunit A, domain 2"/>
    <property type="match status" value="1"/>
</dbReference>
<dbReference type="Gene3D" id="3.50.50.60">
    <property type="entry name" value="FAD/NAD(P)-binding domain"/>
    <property type="match status" value="1"/>
</dbReference>
<evidence type="ECO:0000313" key="4">
    <source>
        <dbReference type="Proteomes" id="UP000664203"/>
    </source>
</evidence>
<name>A0A8H3G608_9LECA</name>
<feature type="domain" description="FAD dependent oxidoreductase" evidence="2">
    <location>
        <begin position="69"/>
        <end position="429"/>
    </location>
</feature>
<dbReference type="PANTHER" id="PTHR13847:SF260">
    <property type="entry name" value="FAD DEPENDENT OXIDOREDUCTASE DOMAIN-CONTAINING PROTEIN"/>
    <property type="match status" value="1"/>
</dbReference>
<dbReference type="Pfam" id="PF01266">
    <property type="entry name" value="DAO"/>
    <property type="match status" value="1"/>
</dbReference>
<dbReference type="InterPro" id="IPR036188">
    <property type="entry name" value="FAD/NAD-bd_sf"/>
</dbReference>
<dbReference type="PANTHER" id="PTHR13847">
    <property type="entry name" value="SARCOSINE DEHYDROGENASE-RELATED"/>
    <property type="match status" value="1"/>
</dbReference>
<comment type="caution">
    <text evidence="3">The sequence shown here is derived from an EMBL/GenBank/DDBJ whole genome shotgun (WGS) entry which is preliminary data.</text>
</comment>
<dbReference type="InterPro" id="IPR006076">
    <property type="entry name" value="FAD-dep_OxRdtase"/>
</dbReference>
<keyword evidence="4" id="KW-1185">Reference proteome</keyword>
<organism evidence="3 4">
    <name type="scientific">Alectoria fallacina</name>
    <dbReference type="NCBI Taxonomy" id="1903189"/>
    <lineage>
        <taxon>Eukaryota</taxon>
        <taxon>Fungi</taxon>
        <taxon>Dikarya</taxon>
        <taxon>Ascomycota</taxon>
        <taxon>Pezizomycotina</taxon>
        <taxon>Lecanoromycetes</taxon>
        <taxon>OSLEUM clade</taxon>
        <taxon>Lecanoromycetidae</taxon>
        <taxon>Lecanorales</taxon>
        <taxon>Lecanorineae</taxon>
        <taxon>Parmeliaceae</taxon>
        <taxon>Alectoria</taxon>
    </lineage>
</organism>
<reference evidence="3" key="1">
    <citation type="submission" date="2021-03" db="EMBL/GenBank/DDBJ databases">
        <authorList>
            <person name="Tagirdzhanova G."/>
        </authorList>
    </citation>
    <scope>NUCLEOTIDE SEQUENCE</scope>
</reference>
<dbReference type="SUPFAM" id="SSF51905">
    <property type="entry name" value="FAD/NAD(P)-binding domain"/>
    <property type="match status" value="1"/>
</dbReference>
<proteinExistence type="predicted"/>
<dbReference type="Proteomes" id="UP000664203">
    <property type="component" value="Unassembled WGS sequence"/>
</dbReference>
<sequence length="470" mass="51232">MALSTPEHPEKGSSQLNEEHQLPRPPPPPQSQTSLPYPDSCLSYWHRTTRTFPYLNHNQTNAVPSSAQYVVIGSGIAGALTAFKLLEAGINPKELLILEAREAVSGSSGRNAGHVRPDAFRGFSGYAAAHGVEQALKIVDNENAVADLVAKFVHEHDIPCDFSPKPTFDVNITQEMADDEETNVKEFVAAGGSLDGVKSYKGDEAKKRTGVRDALTAWEWPAASIHPAKLTQWMLSSVIERGCKFWTHCPSTAITRGKGDKWNVHTPQGIISAERIVHCTNAYAGVLLPQLDASLLTPIRIQVHSIIPNAAFSGSQALKSTMALRYGAMHFYALIQMPNDGMIIFGVAKATGITFDESSYKSEIVDEAVQMFGDLFPGAKEPAEKHGEGLDHAWTGLIAITHDKVPYVGPIDDLPGQYICAGFNGHGMAGIFKCAPGVVSLMLGETWEDTKLPECFQYSHERLLRGQMKW</sequence>
<gene>
    <name evidence="3" type="ORF">ALECFALPRED_007238</name>
</gene>
<evidence type="ECO:0000313" key="3">
    <source>
        <dbReference type="EMBL" id="CAF9937392.1"/>
    </source>
</evidence>
<evidence type="ECO:0000256" key="1">
    <source>
        <dbReference type="SAM" id="MobiDB-lite"/>
    </source>
</evidence>
<dbReference type="GO" id="GO:0005737">
    <property type="term" value="C:cytoplasm"/>
    <property type="evidence" value="ECO:0007669"/>
    <property type="project" value="TreeGrafter"/>
</dbReference>
<dbReference type="EMBL" id="CAJPDR010000471">
    <property type="protein sequence ID" value="CAF9937392.1"/>
    <property type="molecule type" value="Genomic_DNA"/>
</dbReference>
<feature type="compositionally biased region" description="Basic and acidic residues" evidence="1">
    <location>
        <begin position="7"/>
        <end position="22"/>
    </location>
</feature>
<dbReference type="AlphaFoldDB" id="A0A8H3G608"/>